<evidence type="ECO:0000259" key="16">
    <source>
        <dbReference type="Pfam" id="PF02931"/>
    </source>
</evidence>
<dbReference type="Gene3D" id="2.70.170.10">
    <property type="entry name" value="Neurotransmitter-gated ion-channel ligand-binding domain"/>
    <property type="match status" value="1"/>
</dbReference>
<dbReference type="OrthoDB" id="5975154at2759"/>
<dbReference type="InterPro" id="IPR036734">
    <property type="entry name" value="Neur_chan_lig-bd_sf"/>
</dbReference>
<evidence type="ECO:0000256" key="5">
    <source>
        <dbReference type="ARBA" id="ARBA00022989"/>
    </source>
</evidence>
<dbReference type="InterPro" id="IPR018000">
    <property type="entry name" value="Neurotransmitter_ion_chnl_CS"/>
</dbReference>
<evidence type="ECO:0000256" key="12">
    <source>
        <dbReference type="ARBA" id="ARBA00023286"/>
    </source>
</evidence>
<name>V4BEP8_LOTGI</name>
<keyword evidence="13 15" id="KW-0407">Ion channel</keyword>
<evidence type="ECO:0000313" key="19">
    <source>
        <dbReference type="Proteomes" id="UP000030746"/>
    </source>
</evidence>
<dbReference type="InterPro" id="IPR002394">
    <property type="entry name" value="Nicotinic_acetylcholine_rcpt"/>
</dbReference>
<dbReference type="GO" id="GO:0004888">
    <property type="term" value="F:transmembrane signaling receptor activity"/>
    <property type="evidence" value="ECO:0007669"/>
    <property type="project" value="InterPro"/>
</dbReference>
<evidence type="ECO:0000256" key="13">
    <source>
        <dbReference type="ARBA" id="ARBA00023303"/>
    </source>
</evidence>
<evidence type="ECO:0000256" key="6">
    <source>
        <dbReference type="ARBA" id="ARBA00023018"/>
    </source>
</evidence>
<dbReference type="KEGG" id="lgi:LOTGIDRAFT_136425"/>
<feature type="transmembrane region" description="Helical" evidence="15">
    <location>
        <begin position="227"/>
        <end position="251"/>
    </location>
</feature>
<evidence type="ECO:0000259" key="17">
    <source>
        <dbReference type="Pfam" id="PF02932"/>
    </source>
</evidence>
<feature type="transmembrane region" description="Helical" evidence="15">
    <location>
        <begin position="258"/>
        <end position="276"/>
    </location>
</feature>
<keyword evidence="8 15" id="KW-0472">Membrane</keyword>
<gene>
    <name evidence="18" type="ORF">LOTGIDRAFT_136425</name>
</gene>
<evidence type="ECO:0000256" key="7">
    <source>
        <dbReference type="ARBA" id="ARBA00023065"/>
    </source>
</evidence>
<dbReference type="CTD" id="20233803"/>
<keyword evidence="2 15" id="KW-0813">Transport</keyword>
<dbReference type="InterPro" id="IPR036719">
    <property type="entry name" value="Neuro-gated_channel_TM_sf"/>
</dbReference>
<dbReference type="NCBIfam" id="TIGR00860">
    <property type="entry name" value="LIC"/>
    <property type="match status" value="1"/>
</dbReference>
<evidence type="ECO:0000256" key="8">
    <source>
        <dbReference type="ARBA" id="ARBA00023136"/>
    </source>
</evidence>
<keyword evidence="3" id="KW-1003">Cell membrane</keyword>
<evidence type="ECO:0000256" key="11">
    <source>
        <dbReference type="ARBA" id="ARBA00023180"/>
    </source>
</evidence>
<feature type="transmembrane region" description="Helical" evidence="15">
    <location>
        <begin position="288"/>
        <end position="311"/>
    </location>
</feature>
<dbReference type="PRINTS" id="PR00254">
    <property type="entry name" value="NICOTINICR"/>
</dbReference>
<comment type="subcellular location">
    <subcellularLocation>
        <location evidence="14">Synaptic cell membrane</location>
        <topology evidence="14">Multi-pass membrane protein</topology>
    </subcellularLocation>
</comment>
<sequence length="590" mass="67931">MDFFFCFFSVCCVNCDKNEIKLVRKLMADYDKRIRPSLNASESLNVTFGLALAQIIDVDEKNQILTTNCWLNQIWIDYALRWDPDDYGGIKVIRLPFDQVWRPDVLLYNNADVSSIFSSISSNVIVTSDGNVTWLSMVIFKSSCSIDVRYFPFDEQNCTMLFASWTYDGYQLNLMVNTGDGDTTNYIHNSEWELDKLKVERNVVYYSCCAEPYPDITFYIHIRRRPLFYIFNMILPCIMITLVALLGFYIPSDSGEKVTMGITTLLSMTVFMMLVTENMPPTSDVLPLIGLYYGMTIFIVSFATAMTVFTLNIHHKGARGLEVPRIIKKICFGFFAKIFCMKIESDVKTKNSNVIMLPFKSNCTYCKIKLFVYYPRTILSRSNKQRMRLINRDLVITSVINSTVFGFSPNSRNVMELPTPGTSDIKWHHNMMSKLLVEEIGLSTSNGNNVPFRIFSHFYYVSLQEYMPATELSSFSHVDVKLETEPKQANGGISGHNFSPRFRPMTSTSSPVIENFELQFMRVLQKVYQTIERNEMRLVENDRRESIKLDWQQVAQIVDRVLLSCFVIMTMVITGIVLLSAPRSEMTNPM</sequence>
<keyword evidence="11" id="KW-0325">Glycoprotein</keyword>
<evidence type="ECO:0000256" key="10">
    <source>
        <dbReference type="ARBA" id="ARBA00023170"/>
    </source>
</evidence>
<feature type="domain" description="Neurotransmitter-gated ion-channel ligand-binding" evidence="16">
    <location>
        <begin position="21"/>
        <end position="226"/>
    </location>
</feature>
<evidence type="ECO:0000313" key="18">
    <source>
        <dbReference type="EMBL" id="ESP04297.1"/>
    </source>
</evidence>
<dbReference type="FunFam" id="1.20.58.390:FF:000073">
    <property type="entry name" value="Neuronal acetylcholine receptor subunit alpha-9-II"/>
    <property type="match status" value="1"/>
</dbReference>
<accession>V4BEP8</accession>
<dbReference type="PRINTS" id="PR00252">
    <property type="entry name" value="NRIONCHANNEL"/>
</dbReference>
<dbReference type="GeneID" id="20233803"/>
<dbReference type="HOGENOM" id="CLU_018074_0_0_1"/>
<dbReference type="InterPro" id="IPR038050">
    <property type="entry name" value="Neuro_actylchol_rec"/>
</dbReference>
<evidence type="ECO:0000256" key="1">
    <source>
        <dbReference type="ARBA" id="ARBA00009237"/>
    </source>
</evidence>
<dbReference type="SUPFAM" id="SSF90112">
    <property type="entry name" value="Neurotransmitter-gated ion-channel transmembrane pore"/>
    <property type="match status" value="1"/>
</dbReference>
<dbReference type="InterPro" id="IPR006029">
    <property type="entry name" value="Neurotrans-gated_channel_TM"/>
</dbReference>
<keyword evidence="10" id="KW-0675">Receptor</keyword>
<evidence type="ECO:0000256" key="3">
    <source>
        <dbReference type="ARBA" id="ARBA00022475"/>
    </source>
</evidence>
<dbReference type="Pfam" id="PF02932">
    <property type="entry name" value="Neur_chan_memb"/>
    <property type="match status" value="1"/>
</dbReference>
<dbReference type="InterPro" id="IPR006201">
    <property type="entry name" value="Neur_channel"/>
</dbReference>
<evidence type="ECO:0000256" key="2">
    <source>
        <dbReference type="ARBA" id="ARBA00022448"/>
    </source>
</evidence>
<dbReference type="Proteomes" id="UP000030746">
    <property type="component" value="Unassembled WGS sequence"/>
</dbReference>
<feature type="domain" description="Neurotransmitter-gated ion-channel transmembrane" evidence="17">
    <location>
        <begin position="233"/>
        <end position="575"/>
    </location>
</feature>
<dbReference type="Pfam" id="PF02931">
    <property type="entry name" value="Neur_chan_LBD"/>
    <property type="match status" value="1"/>
</dbReference>
<keyword evidence="4 15" id="KW-0812">Transmembrane</keyword>
<protein>
    <submittedName>
        <fullName evidence="18">Uncharacterized protein</fullName>
    </submittedName>
</protein>
<dbReference type="InterPro" id="IPR006202">
    <property type="entry name" value="Neur_chan_lig-bd"/>
</dbReference>
<dbReference type="OMA" id="VRFYSCC"/>
<reference evidence="18 19" key="1">
    <citation type="journal article" date="2013" name="Nature">
        <title>Insights into bilaterian evolution from three spiralian genomes.</title>
        <authorList>
            <person name="Simakov O."/>
            <person name="Marletaz F."/>
            <person name="Cho S.J."/>
            <person name="Edsinger-Gonzales E."/>
            <person name="Havlak P."/>
            <person name="Hellsten U."/>
            <person name="Kuo D.H."/>
            <person name="Larsson T."/>
            <person name="Lv J."/>
            <person name="Arendt D."/>
            <person name="Savage R."/>
            <person name="Osoegawa K."/>
            <person name="de Jong P."/>
            <person name="Grimwood J."/>
            <person name="Chapman J.A."/>
            <person name="Shapiro H."/>
            <person name="Aerts A."/>
            <person name="Otillar R.P."/>
            <person name="Terry A.Y."/>
            <person name="Boore J.L."/>
            <person name="Grigoriev I.V."/>
            <person name="Lindberg D.R."/>
            <person name="Seaver E.C."/>
            <person name="Weisblat D.A."/>
            <person name="Putnam N.H."/>
            <person name="Rokhsar D.S."/>
        </authorList>
    </citation>
    <scope>NUCLEOTIDE SEQUENCE [LARGE SCALE GENOMIC DNA]</scope>
</reference>
<evidence type="ECO:0000256" key="14">
    <source>
        <dbReference type="ARBA" id="ARBA00034099"/>
    </source>
</evidence>
<dbReference type="EMBL" id="KB199806">
    <property type="protein sequence ID" value="ESP04297.1"/>
    <property type="molecule type" value="Genomic_DNA"/>
</dbReference>
<dbReference type="SUPFAM" id="SSF63712">
    <property type="entry name" value="Nicotinic receptor ligand binding domain-like"/>
    <property type="match status" value="1"/>
</dbReference>
<dbReference type="AlphaFoldDB" id="V4BEP8"/>
<dbReference type="PANTHER" id="PTHR18945">
    <property type="entry name" value="NEUROTRANSMITTER GATED ION CHANNEL"/>
    <property type="match status" value="1"/>
</dbReference>
<keyword evidence="9" id="KW-1015">Disulfide bond</keyword>
<evidence type="ECO:0000256" key="4">
    <source>
        <dbReference type="ARBA" id="ARBA00022692"/>
    </source>
</evidence>
<dbReference type="RefSeq" id="XP_009044994.1">
    <property type="nucleotide sequence ID" value="XM_009046746.1"/>
</dbReference>
<dbReference type="CDD" id="cd18997">
    <property type="entry name" value="LGIC_ECD_nAChR"/>
    <property type="match status" value="1"/>
</dbReference>
<comment type="similarity">
    <text evidence="1">Belongs to the ligand-gated ion channel (TC 1.A.9) family. Acetylcholine receptor (TC 1.A.9.1) subfamily.</text>
</comment>
<evidence type="ECO:0000256" key="9">
    <source>
        <dbReference type="ARBA" id="ARBA00023157"/>
    </source>
</evidence>
<feature type="transmembrane region" description="Helical" evidence="15">
    <location>
        <begin position="561"/>
        <end position="581"/>
    </location>
</feature>
<dbReference type="FunFam" id="2.70.170.10:FF:000016">
    <property type="entry name" value="Nicotinic acetylcholine receptor subunit"/>
    <property type="match status" value="1"/>
</dbReference>
<evidence type="ECO:0000256" key="15">
    <source>
        <dbReference type="RuleBase" id="RU000687"/>
    </source>
</evidence>
<keyword evidence="12" id="KW-1071">Ligand-gated ion channel</keyword>
<keyword evidence="6" id="KW-0770">Synapse</keyword>
<keyword evidence="7 15" id="KW-0406">Ion transport</keyword>
<dbReference type="Gene3D" id="1.20.58.390">
    <property type="entry name" value="Neurotransmitter-gated ion-channel transmembrane domain"/>
    <property type="match status" value="2"/>
</dbReference>
<dbReference type="GO" id="GO:0045211">
    <property type="term" value="C:postsynaptic membrane"/>
    <property type="evidence" value="ECO:0007669"/>
    <property type="project" value="InterPro"/>
</dbReference>
<organism evidence="18 19">
    <name type="scientific">Lottia gigantea</name>
    <name type="common">Giant owl limpet</name>
    <dbReference type="NCBI Taxonomy" id="225164"/>
    <lineage>
        <taxon>Eukaryota</taxon>
        <taxon>Metazoa</taxon>
        <taxon>Spiralia</taxon>
        <taxon>Lophotrochozoa</taxon>
        <taxon>Mollusca</taxon>
        <taxon>Gastropoda</taxon>
        <taxon>Patellogastropoda</taxon>
        <taxon>Lottioidea</taxon>
        <taxon>Lottiidae</taxon>
        <taxon>Lottia</taxon>
    </lineage>
</organism>
<keyword evidence="19" id="KW-1185">Reference proteome</keyword>
<proteinExistence type="inferred from homology"/>
<dbReference type="CDD" id="cd19051">
    <property type="entry name" value="LGIC_TM_cation"/>
    <property type="match status" value="1"/>
</dbReference>
<dbReference type="PROSITE" id="PS00236">
    <property type="entry name" value="NEUROTR_ION_CHANNEL"/>
    <property type="match status" value="1"/>
</dbReference>
<dbReference type="GO" id="GO:0022848">
    <property type="term" value="F:acetylcholine-gated monoatomic cation-selective channel activity"/>
    <property type="evidence" value="ECO:0007669"/>
    <property type="project" value="InterPro"/>
</dbReference>
<keyword evidence="5 15" id="KW-1133">Transmembrane helix</keyword>